<feature type="domain" description="AMP-dependent synthetase/ligase" evidence="1">
    <location>
        <begin position="17"/>
        <end position="350"/>
    </location>
</feature>
<dbReference type="PROSITE" id="PS00455">
    <property type="entry name" value="AMP_BINDING"/>
    <property type="match status" value="1"/>
</dbReference>
<dbReference type="InterPro" id="IPR000873">
    <property type="entry name" value="AMP-dep_synth/lig_dom"/>
</dbReference>
<dbReference type="Gene3D" id="3.30.300.30">
    <property type="match status" value="1"/>
</dbReference>
<keyword evidence="3" id="KW-0436">Ligase</keyword>
<protein>
    <submittedName>
        <fullName evidence="3">Long-chain-fatty-acid--CoA ligase</fullName>
        <ecNumber evidence="3">6.2.1.3</ecNumber>
    </submittedName>
</protein>
<dbReference type="SUPFAM" id="SSF56801">
    <property type="entry name" value="Acetyl-CoA synthetase-like"/>
    <property type="match status" value="1"/>
</dbReference>
<dbReference type="Pfam" id="PF00501">
    <property type="entry name" value="AMP-binding"/>
    <property type="match status" value="1"/>
</dbReference>
<dbReference type="EC" id="6.2.1.3" evidence="3"/>
<dbReference type="GO" id="GO:0004467">
    <property type="term" value="F:long-chain fatty acid-CoA ligase activity"/>
    <property type="evidence" value="ECO:0007669"/>
    <property type="project" value="UniProtKB-EC"/>
</dbReference>
<accession>A0A1Y5TX97</accession>
<evidence type="ECO:0000259" key="1">
    <source>
        <dbReference type="Pfam" id="PF00501"/>
    </source>
</evidence>
<dbReference type="InterPro" id="IPR045851">
    <property type="entry name" value="AMP-bd_C_sf"/>
</dbReference>
<dbReference type="OrthoDB" id="9803968at2"/>
<dbReference type="Proteomes" id="UP000193200">
    <property type="component" value="Unassembled WGS sequence"/>
</dbReference>
<keyword evidence="4" id="KW-1185">Reference proteome</keyword>
<name>A0A1Y5TX97_9PROT</name>
<dbReference type="InterPro" id="IPR025110">
    <property type="entry name" value="AMP-bd_C"/>
</dbReference>
<dbReference type="Gene3D" id="3.40.50.12780">
    <property type="entry name" value="N-terminal domain of ligase-like"/>
    <property type="match status" value="1"/>
</dbReference>
<dbReference type="Pfam" id="PF13193">
    <property type="entry name" value="AMP-binding_C"/>
    <property type="match status" value="1"/>
</dbReference>
<evidence type="ECO:0000313" key="3">
    <source>
        <dbReference type="EMBL" id="SLN75735.1"/>
    </source>
</evidence>
<dbReference type="PANTHER" id="PTHR24096">
    <property type="entry name" value="LONG-CHAIN-FATTY-ACID--COA LIGASE"/>
    <property type="match status" value="1"/>
</dbReference>
<dbReference type="InterPro" id="IPR020845">
    <property type="entry name" value="AMP-binding_CS"/>
</dbReference>
<dbReference type="EMBL" id="FWFR01000004">
    <property type="protein sequence ID" value="SLN75735.1"/>
    <property type="molecule type" value="Genomic_DNA"/>
</dbReference>
<sequence length="503" mass="55025">MTGCVITGESRRELAALRANGARAARGLAEAGIGPGDRIATLLRNDFACFEVAFAAGLLGAYVVPINWHNRGPEVAHVLADSGARALIAHDDLLAAVRDSVPDGLLVLGEPSRSAPADAAVTPDTPRWRDWFEGFAPWDGAPPPPVGTMVYTSGTTGLPKGVRRMAPKAENMPAITRIVHQLFGLDQPGPVRTVVTGPMYHSAPYNWALTSARADAMIVLQDRFDPEELLALVERHRITHLQMVPTMFWRLLKLPEDVRNRYDLSSLRFAVHAAAPCPPEVKAAMLDWWGPVIHEYYGASEVGPITFSTPADARRKPGSIGRLVEGARLDILDGAGNRLPAGEVGEFYMRQLLWPDFEYHGKPEARAALERDGLVTVGDVGYIDADGYVFIVDRVKDMVISGGVNIFPAEIEAVLITHPAVSDCAVIGLPDPEFGETLAAFIEAAPGAEISDEALGAWLRERVAGYKVPRKIFRRDRLPREDSGKIFKNRLRQEFWDGQNRRI</sequence>
<evidence type="ECO:0000313" key="4">
    <source>
        <dbReference type="Proteomes" id="UP000193200"/>
    </source>
</evidence>
<organism evidence="3 4">
    <name type="scientific">Oceanibacterium hippocampi</name>
    <dbReference type="NCBI Taxonomy" id="745714"/>
    <lineage>
        <taxon>Bacteria</taxon>
        <taxon>Pseudomonadati</taxon>
        <taxon>Pseudomonadota</taxon>
        <taxon>Alphaproteobacteria</taxon>
        <taxon>Sneathiellales</taxon>
        <taxon>Sneathiellaceae</taxon>
        <taxon>Oceanibacterium</taxon>
    </lineage>
</organism>
<gene>
    <name evidence="3" type="primary">lcfB_17</name>
    <name evidence="3" type="ORF">OCH7691_03937</name>
</gene>
<reference evidence="3 4" key="1">
    <citation type="submission" date="2017-03" db="EMBL/GenBank/DDBJ databases">
        <authorList>
            <person name="Afonso C.L."/>
            <person name="Miller P.J."/>
            <person name="Scott M.A."/>
            <person name="Spackman E."/>
            <person name="Goraichik I."/>
            <person name="Dimitrov K.M."/>
            <person name="Suarez D.L."/>
            <person name="Swayne D.E."/>
        </authorList>
    </citation>
    <scope>NUCLEOTIDE SEQUENCE [LARGE SCALE GENOMIC DNA]</scope>
    <source>
        <strain evidence="3 4">CECT 7691</strain>
    </source>
</reference>
<dbReference type="PANTHER" id="PTHR24096:SF323">
    <property type="entry name" value="BLR3536 PROTEIN"/>
    <property type="match status" value="1"/>
</dbReference>
<dbReference type="AlphaFoldDB" id="A0A1Y5TX97"/>
<proteinExistence type="predicted"/>
<dbReference type="InParanoid" id="A0A1Y5TX97"/>
<dbReference type="RefSeq" id="WP_085885278.1">
    <property type="nucleotide sequence ID" value="NZ_FWFR01000004.1"/>
</dbReference>
<evidence type="ECO:0000259" key="2">
    <source>
        <dbReference type="Pfam" id="PF13193"/>
    </source>
</evidence>
<dbReference type="InterPro" id="IPR042099">
    <property type="entry name" value="ANL_N_sf"/>
</dbReference>
<feature type="domain" description="AMP-binding enzyme C-terminal" evidence="2">
    <location>
        <begin position="410"/>
        <end position="485"/>
    </location>
</feature>